<dbReference type="InterPro" id="IPR011010">
    <property type="entry name" value="DNA_brk_join_enz"/>
</dbReference>
<accession>A0A1G7G651</accession>
<dbReference type="GO" id="GO:0006310">
    <property type="term" value="P:DNA recombination"/>
    <property type="evidence" value="ECO:0007669"/>
    <property type="project" value="UniProtKB-KW"/>
</dbReference>
<dbReference type="SUPFAM" id="SSF56349">
    <property type="entry name" value="DNA breaking-rejoining enzymes"/>
    <property type="match status" value="1"/>
</dbReference>
<dbReference type="InterPro" id="IPR050090">
    <property type="entry name" value="Tyrosine_recombinase_XerCD"/>
</dbReference>
<dbReference type="PROSITE" id="PS51898">
    <property type="entry name" value="TYR_RECOMBINASE"/>
    <property type="match status" value="1"/>
</dbReference>
<sequence>MTKDTDSGAEQNNRSAPDGFSLDVRLWKVSKAQSKTRPYQLRWKVGGKVSSATFATVALAESRRSELWQAMRRGEAFRITDGLPESEVRAEASAEQVREELPWFAFCREYMAMRWPTAAAKTREGIADGLAAVTLALVEQEPKMPSPEELRLAFRWAVIPKNAELDPPEELADAYGWISKKSLLVSSLEDPKILRDVQYRISFKLDGTPAAGETSRRRRRALNTAVEYAIERKLLTVNPLTAIKRVKSASSDRVDPRVLVNKTQAAQLLASVSYVGTWDRKKGRRLVGFYAVMYFAGLRPSEAVGLSKADCFLPEKGWGVLTLHDTHPVSGKQWTDSGERHDKRGLKSREAKEDRPVPIPPPLVAMLRAHLKEFGTAKDGRLFTNERGGLVGSSTYWRVWRDAREYALSPDLQASILGGRPYDLRHTCITTWLNAGVPVAEIARRVGNSPEVIHRVYEGCIYGQEAAMNKKIEKELDWEGEDAPEA</sequence>
<dbReference type="EMBL" id="FNAX01000004">
    <property type="protein sequence ID" value="SDE83600.1"/>
    <property type="molecule type" value="Genomic_DNA"/>
</dbReference>
<organism evidence="4 5">
    <name type="scientific">Streptomyces griseoaurantiacus</name>
    <dbReference type="NCBI Taxonomy" id="68213"/>
    <lineage>
        <taxon>Bacteria</taxon>
        <taxon>Bacillati</taxon>
        <taxon>Actinomycetota</taxon>
        <taxon>Actinomycetes</taxon>
        <taxon>Kitasatosporales</taxon>
        <taxon>Streptomycetaceae</taxon>
        <taxon>Streptomyces</taxon>
        <taxon>Streptomyces aurantiacus group</taxon>
    </lineage>
</organism>
<dbReference type="OrthoDB" id="3773913at2"/>
<dbReference type="GO" id="GO:0015074">
    <property type="term" value="P:DNA integration"/>
    <property type="evidence" value="ECO:0007669"/>
    <property type="project" value="InterPro"/>
</dbReference>
<evidence type="ECO:0000313" key="4">
    <source>
        <dbReference type="EMBL" id="SDE83600.1"/>
    </source>
</evidence>
<dbReference type="Gene3D" id="1.10.443.10">
    <property type="entry name" value="Intergrase catalytic core"/>
    <property type="match status" value="1"/>
</dbReference>
<evidence type="ECO:0000256" key="2">
    <source>
        <dbReference type="SAM" id="MobiDB-lite"/>
    </source>
</evidence>
<keyword evidence="1" id="KW-0233">DNA recombination</keyword>
<evidence type="ECO:0000256" key="1">
    <source>
        <dbReference type="ARBA" id="ARBA00023172"/>
    </source>
</evidence>
<feature type="domain" description="Tyr recombinase" evidence="3">
    <location>
        <begin position="254"/>
        <end position="474"/>
    </location>
</feature>
<reference evidence="4 5" key="1">
    <citation type="submission" date="2016-10" db="EMBL/GenBank/DDBJ databases">
        <authorList>
            <person name="de Groot N.N."/>
        </authorList>
    </citation>
    <scope>NUCLEOTIDE SEQUENCE [LARGE SCALE GENOMIC DNA]</scope>
    <source>
        <strain evidence="4 5">CGMCC 4.1859</strain>
    </source>
</reference>
<dbReference type="InterPro" id="IPR013762">
    <property type="entry name" value="Integrase-like_cat_sf"/>
</dbReference>
<dbReference type="GO" id="GO:0003677">
    <property type="term" value="F:DNA binding"/>
    <property type="evidence" value="ECO:0007669"/>
    <property type="project" value="InterPro"/>
</dbReference>
<protein>
    <submittedName>
        <fullName evidence="4">Site-specific recombinase XerD</fullName>
    </submittedName>
</protein>
<evidence type="ECO:0000313" key="5">
    <source>
        <dbReference type="Proteomes" id="UP000198614"/>
    </source>
</evidence>
<dbReference type="Proteomes" id="UP000198614">
    <property type="component" value="Unassembled WGS sequence"/>
</dbReference>
<gene>
    <name evidence="4" type="ORF">SAMN05216260_10493</name>
</gene>
<dbReference type="PANTHER" id="PTHR30349:SF64">
    <property type="entry name" value="PROPHAGE INTEGRASE INTD-RELATED"/>
    <property type="match status" value="1"/>
</dbReference>
<name>A0A1G7G651_9ACTN</name>
<dbReference type="AlphaFoldDB" id="A0A1G7G651"/>
<feature type="region of interest" description="Disordered" evidence="2">
    <location>
        <begin position="329"/>
        <end position="355"/>
    </location>
</feature>
<dbReference type="PANTHER" id="PTHR30349">
    <property type="entry name" value="PHAGE INTEGRASE-RELATED"/>
    <property type="match status" value="1"/>
</dbReference>
<evidence type="ECO:0000259" key="3">
    <source>
        <dbReference type="PROSITE" id="PS51898"/>
    </source>
</evidence>
<dbReference type="InterPro" id="IPR002104">
    <property type="entry name" value="Integrase_catalytic"/>
</dbReference>
<proteinExistence type="predicted"/>
<feature type="compositionally biased region" description="Basic and acidic residues" evidence="2">
    <location>
        <begin position="337"/>
        <end position="355"/>
    </location>
</feature>